<protein>
    <submittedName>
        <fullName evidence="1">Uncharacterized protein</fullName>
    </submittedName>
</protein>
<dbReference type="EMBL" id="NTFS01000032">
    <property type="protein sequence ID" value="PAX59874.1"/>
    <property type="molecule type" value="Genomic_DNA"/>
</dbReference>
<evidence type="ECO:0000313" key="1">
    <source>
        <dbReference type="EMBL" id="PAX59874.1"/>
    </source>
</evidence>
<reference evidence="1 2" key="1">
    <citation type="submission" date="2017-08" db="EMBL/GenBank/DDBJ databases">
        <title>Draft genome sequence of filamentous cyanobacterium Calothrix elsteri CCALA 953.</title>
        <authorList>
            <person name="Gagunashvili A.N."/>
            <person name="Elster J."/>
            <person name="Andresson O.S."/>
        </authorList>
    </citation>
    <scope>NUCLEOTIDE SEQUENCE [LARGE SCALE GENOMIC DNA]</scope>
    <source>
        <strain evidence="1 2">CCALA 953</strain>
    </source>
</reference>
<dbReference type="AlphaFoldDB" id="A0A2A2TNE4"/>
<dbReference type="RefSeq" id="WP_095720614.1">
    <property type="nucleotide sequence ID" value="NZ_NTFS01000032.1"/>
</dbReference>
<gene>
    <name evidence="1" type="ORF">CK510_04810</name>
</gene>
<comment type="caution">
    <text evidence="1">The sequence shown here is derived from an EMBL/GenBank/DDBJ whole genome shotgun (WGS) entry which is preliminary data.</text>
</comment>
<keyword evidence="2" id="KW-1185">Reference proteome</keyword>
<evidence type="ECO:0000313" key="2">
    <source>
        <dbReference type="Proteomes" id="UP000218238"/>
    </source>
</evidence>
<proteinExistence type="predicted"/>
<organism evidence="1 2">
    <name type="scientific">Brunnivagina elsteri CCALA 953</name>
    <dbReference type="NCBI Taxonomy" id="987040"/>
    <lineage>
        <taxon>Bacteria</taxon>
        <taxon>Bacillati</taxon>
        <taxon>Cyanobacteriota</taxon>
        <taxon>Cyanophyceae</taxon>
        <taxon>Nostocales</taxon>
        <taxon>Calotrichaceae</taxon>
        <taxon>Brunnivagina</taxon>
    </lineage>
</organism>
<accession>A0A2A2TNE4</accession>
<sequence length="117" mass="13490">MSYQQDLSDRDLKNLFLRHQDSYSVCELDSEIYLISSLISCLLKNGDLTGNFNRQELVALVEVKRRLVETQARIKNGAFQQLATTRKLELQERIADAMSHEELQRVLSEVGLIKPRP</sequence>
<dbReference type="Proteomes" id="UP000218238">
    <property type="component" value="Unassembled WGS sequence"/>
</dbReference>
<name>A0A2A2TNE4_9CYAN</name>